<dbReference type="InterPro" id="IPR015864">
    <property type="entry name" value="FAD_synthase"/>
</dbReference>
<comment type="catalytic activity">
    <reaction evidence="13 14">
        <text>FMN + ATP + H(+) = FAD + diphosphate</text>
        <dbReference type="Rhea" id="RHEA:17237"/>
        <dbReference type="ChEBI" id="CHEBI:15378"/>
        <dbReference type="ChEBI" id="CHEBI:30616"/>
        <dbReference type="ChEBI" id="CHEBI:33019"/>
        <dbReference type="ChEBI" id="CHEBI:57692"/>
        <dbReference type="ChEBI" id="CHEBI:58210"/>
        <dbReference type="EC" id="2.7.7.2"/>
    </reaction>
</comment>
<evidence type="ECO:0000256" key="7">
    <source>
        <dbReference type="ARBA" id="ARBA00022741"/>
    </source>
</evidence>
<dbReference type="Gene3D" id="3.40.50.620">
    <property type="entry name" value="HUPs"/>
    <property type="match status" value="1"/>
</dbReference>
<comment type="catalytic activity">
    <reaction evidence="12 14">
        <text>riboflavin + ATP = FMN + ADP + H(+)</text>
        <dbReference type="Rhea" id="RHEA:14357"/>
        <dbReference type="ChEBI" id="CHEBI:15378"/>
        <dbReference type="ChEBI" id="CHEBI:30616"/>
        <dbReference type="ChEBI" id="CHEBI:57986"/>
        <dbReference type="ChEBI" id="CHEBI:58210"/>
        <dbReference type="ChEBI" id="CHEBI:456216"/>
        <dbReference type="EC" id="2.7.1.26"/>
    </reaction>
</comment>
<dbReference type="PIRSF" id="PIRSF004491">
    <property type="entry name" value="FAD_Synth"/>
    <property type="match status" value="1"/>
</dbReference>
<keyword evidence="7 14" id="KW-0547">Nucleotide-binding</keyword>
<dbReference type="NCBIfam" id="NF004162">
    <property type="entry name" value="PRK05627.1-5"/>
    <property type="match status" value="1"/>
</dbReference>
<evidence type="ECO:0000256" key="4">
    <source>
        <dbReference type="ARBA" id="ARBA00022643"/>
    </source>
</evidence>
<dbReference type="Pfam" id="PF01687">
    <property type="entry name" value="Flavokinase"/>
    <property type="match status" value="1"/>
</dbReference>
<dbReference type="PANTHER" id="PTHR22749">
    <property type="entry name" value="RIBOFLAVIN KINASE/FMN ADENYLYLTRANSFERASE"/>
    <property type="match status" value="1"/>
</dbReference>
<dbReference type="eggNOG" id="COG0196">
    <property type="taxonomic scope" value="Bacteria"/>
</dbReference>
<evidence type="ECO:0000256" key="11">
    <source>
        <dbReference type="ARBA" id="ARBA00023268"/>
    </source>
</evidence>
<name>C4GBF2_9FIRM</name>
<evidence type="ECO:0000256" key="2">
    <source>
        <dbReference type="ARBA" id="ARBA00005201"/>
    </source>
</evidence>
<dbReference type="NCBIfam" id="TIGR00083">
    <property type="entry name" value="ribF"/>
    <property type="match status" value="1"/>
</dbReference>
<dbReference type="InterPro" id="IPR002606">
    <property type="entry name" value="Riboflavin_kinase_bac"/>
</dbReference>
<evidence type="ECO:0000256" key="10">
    <source>
        <dbReference type="ARBA" id="ARBA00022840"/>
    </source>
</evidence>
<evidence type="ECO:0000313" key="16">
    <source>
        <dbReference type="EMBL" id="EEP28445.1"/>
    </source>
</evidence>
<keyword evidence="4 14" id="KW-0288">FMN</keyword>
<dbReference type="GO" id="GO:0008531">
    <property type="term" value="F:riboflavin kinase activity"/>
    <property type="evidence" value="ECO:0007669"/>
    <property type="project" value="UniProtKB-UniRule"/>
</dbReference>
<keyword evidence="10 14" id="KW-0067">ATP-binding</keyword>
<dbReference type="UniPathway" id="UPA00276">
    <property type="reaction ID" value="UER00406"/>
</dbReference>
<dbReference type="UniPathway" id="UPA00277">
    <property type="reaction ID" value="UER00407"/>
</dbReference>
<sequence>MIYLYGPAQDRIMEDSAVCVGKFDGLHRGHRLLIDKTREEETRGLVSVALTFKTSPRRFLDQDRFNIVDNRERGMLFERTGISCLLQWEFNEKVARMEPEAFLRQLVHDLSMRTLVVGEDFHFGYRGAGDVETLKQLASELGFRPLIIPKLKEGGEDISSSRIRRLITGGQIEEANALLGYDFFCYGEIVHGRKIGRTIGIPTINLSPPEDKLLPRYGVYVTRVVMGTKSYWGMTNVGVKPTIEGRRAPGIETYLMDFEGDIYGREARIDFLHFVRDEKKFEDIKALKLQIGRDKEQIARYVSRHPESLSE</sequence>
<dbReference type="SMART" id="SM00904">
    <property type="entry name" value="Flavokinase"/>
    <property type="match status" value="1"/>
</dbReference>
<dbReference type="CDD" id="cd02064">
    <property type="entry name" value="FAD_synthetase_N"/>
    <property type="match status" value="1"/>
</dbReference>
<dbReference type="Pfam" id="PF06574">
    <property type="entry name" value="FAD_syn"/>
    <property type="match status" value="1"/>
</dbReference>
<dbReference type="SUPFAM" id="SSF52374">
    <property type="entry name" value="Nucleotidylyl transferase"/>
    <property type="match status" value="1"/>
</dbReference>
<dbReference type="Gene3D" id="2.40.30.30">
    <property type="entry name" value="Riboflavin kinase-like"/>
    <property type="match status" value="1"/>
</dbReference>
<dbReference type="InterPro" id="IPR023465">
    <property type="entry name" value="Riboflavin_kinase_dom_sf"/>
</dbReference>
<dbReference type="GO" id="GO:0003919">
    <property type="term" value="F:FMN adenylyltransferase activity"/>
    <property type="evidence" value="ECO:0007669"/>
    <property type="project" value="UniProtKB-UniRule"/>
</dbReference>
<evidence type="ECO:0000256" key="13">
    <source>
        <dbReference type="ARBA" id="ARBA00049494"/>
    </source>
</evidence>
<evidence type="ECO:0000256" key="14">
    <source>
        <dbReference type="PIRNR" id="PIRNR004491"/>
    </source>
</evidence>
<dbReference type="GO" id="GO:0005524">
    <property type="term" value="F:ATP binding"/>
    <property type="evidence" value="ECO:0007669"/>
    <property type="project" value="UniProtKB-UniRule"/>
</dbReference>
<gene>
    <name evidence="16" type="primary">ribF</name>
    <name evidence="16" type="ORF">GCWU000342_01253</name>
</gene>
<dbReference type="PANTHER" id="PTHR22749:SF6">
    <property type="entry name" value="RIBOFLAVIN KINASE"/>
    <property type="match status" value="1"/>
</dbReference>
<feature type="domain" description="Riboflavin kinase" evidence="15">
    <location>
        <begin position="178"/>
        <end position="303"/>
    </location>
</feature>
<dbReference type="STRING" id="626523.GCWU000342_01253"/>
<comment type="pathway">
    <text evidence="1 14">Cofactor biosynthesis; FAD biosynthesis; FAD from FMN: step 1/1.</text>
</comment>
<evidence type="ECO:0000256" key="5">
    <source>
        <dbReference type="ARBA" id="ARBA00022679"/>
    </source>
</evidence>
<evidence type="ECO:0000313" key="17">
    <source>
        <dbReference type="Proteomes" id="UP000003494"/>
    </source>
</evidence>
<keyword evidence="3 14" id="KW-0285">Flavoprotein</keyword>
<dbReference type="AlphaFoldDB" id="C4GBF2"/>
<evidence type="ECO:0000259" key="15">
    <source>
        <dbReference type="SMART" id="SM00904"/>
    </source>
</evidence>
<evidence type="ECO:0000256" key="8">
    <source>
        <dbReference type="ARBA" id="ARBA00022777"/>
    </source>
</evidence>
<evidence type="ECO:0000256" key="1">
    <source>
        <dbReference type="ARBA" id="ARBA00004726"/>
    </source>
</evidence>
<dbReference type="EMBL" id="ACIP02000002">
    <property type="protein sequence ID" value="EEP28445.1"/>
    <property type="molecule type" value="Genomic_DNA"/>
</dbReference>
<keyword evidence="6 14" id="KW-0548">Nucleotidyltransferase</keyword>
<dbReference type="Proteomes" id="UP000003494">
    <property type="component" value="Unassembled WGS sequence"/>
</dbReference>
<organism evidence="16 17">
    <name type="scientific">Shuttleworthella satelles DSM 14600</name>
    <dbReference type="NCBI Taxonomy" id="626523"/>
    <lineage>
        <taxon>Bacteria</taxon>
        <taxon>Bacillati</taxon>
        <taxon>Bacillota</taxon>
        <taxon>Clostridia</taxon>
        <taxon>Lachnospirales</taxon>
        <taxon>Lachnospiraceae</taxon>
        <taxon>Shuttleworthella</taxon>
    </lineage>
</organism>
<keyword evidence="5 14" id="KW-0808">Transferase</keyword>
<dbReference type="GO" id="GO:0006747">
    <property type="term" value="P:FAD biosynthetic process"/>
    <property type="evidence" value="ECO:0007669"/>
    <property type="project" value="UniProtKB-UniRule"/>
</dbReference>
<dbReference type="HOGENOM" id="CLU_048437_0_2_9"/>
<comment type="similarity">
    <text evidence="14">Belongs to the ribF family.</text>
</comment>
<dbReference type="EC" id="2.7.7.2" evidence="14"/>
<keyword evidence="9 14" id="KW-0274">FAD</keyword>
<accession>C4GBF2</accession>
<dbReference type="GO" id="GO:0009231">
    <property type="term" value="P:riboflavin biosynthetic process"/>
    <property type="evidence" value="ECO:0007669"/>
    <property type="project" value="InterPro"/>
</dbReference>
<dbReference type="InterPro" id="IPR015865">
    <property type="entry name" value="Riboflavin_kinase_bac/euk"/>
</dbReference>
<protein>
    <recommendedName>
        <fullName evidence="14">Riboflavin biosynthesis protein</fullName>
    </recommendedName>
    <domain>
        <recommendedName>
            <fullName evidence="14">Riboflavin kinase</fullName>
            <ecNumber evidence="14">2.7.1.26</ecNumber>
        </recommendedName>
        <alternativeName>
            <fullName evidence="14">Flavokinase</fullName>
        </alternativeName>
    </domain>
    <domain>
        <recommendedName>
            <fullName evidence="14">FMN adenylyltransferase</fullName>
            <ecNumber evidence="14">2.7.7.2</ecNumber>
        </recommendedName>
        <alternativeName>
            <fullName evidence="14">FAD pyrophosphorylase</fullName>
        </alternativeName>
        <alternativeName>
            <fullName evidence="14">FAD synthase</fullName>
        </alternativeName>
    </domain>
</protein>
<dbReference type="EC" id="2.7.1.26" evidence="14"/>
<comment type="pathway">
    <text evidence="2 14">Cofactor biosynthesis; FMN biosynthesis; FMN from riboflavin (ATP route): step 1/1.</text>
</comment>
<keyword evidence="8 14" id="KW-0418">Kinase</keyword>
<evidence type="ECO:0000256" key="12">
    <source>
        <dbReference type="ARBA" id="ARBA00047880"/>
    </source>
</evidence>
<evidence type="ECO:0000256" key="6">
    <source>
        <dbReference type="ARBA" id="ARBA00022695"/>
    </source>
</evidence>
<comment type="caution">
    <text evidence="16">The sequence shown here is derived from an EMBL/GenBank/DDBJ whole genome shotgun (WGS) entry which is preliminary data.</text>
</comment>
<dbReference type="SUPFAM" id="SSF82114">
    <property type="entry name" value="Riboflavin kinase-like"/>
    <property type="match status" value="1"/>
</dbReference>
<dbReference type="RefSeq" id="WP_006906263.1">
    <property type="nucleotide sequence ID" value="NZ_GG665866.1"/>
</dbReference>
<evidence type="ECO:0000256" key="3">
    <source>
        <dbReference type="ARBA" id="ARBA00022630"/>
    </source>
</evidence>
<proteinExistence type="inferred from homology"/>
<dbReference type="GO" id="GO:0009398">
    <property type="term" value="P:FMN biosynthetic process"/>
    <property type="evidence" value="ECO:0007669"/>
    <property type="project" value="UniProtKB-UniRule"/>
</dbReference>
<reference evidence="16" key="1">
    <citation type="submission" date="2009-04" db="EMBL/GenBank/DDBJ databases">
        <authorList>
            <person name="Weinstock G."/>
            <person name="Sodergren E."/>
            <person name="Clifton S."/>
            <person name="Fulton L."/>
            <person name="Fulton B."/>
            <person name="Courtney L."/>
            <person name="Fronick C."/>
            <person name="Harrison M."/>
            <person name="Strong C."/>
            <person name="Farmer C."/>
            <person name="Delahaunty K."/>
            <person name="Markovic C."/>
            <person name="Hall O."/>
            <person name="Minx P."/>
            <person name="Tomlinson C."/>
            <person name="Mitreva M."/>
            <person name="Nelson J."/>
            <person name="Hou S."/>
            <person name="Wollam A."/>
            <person name="Pepin K.H."/>
            <person name="Johnson M."/>
            <person name="Bhonagiri V."/>
            <person name="Nash W.E."/>
            <person name="Warren W."/>
            <person name="Chinwalla A."/>
            <person name="Mardis E.R."/>
            <person name="Wilson R.K."/>
        </authorList>
    </citation>
    <scope>NUCLEOTIDE SEQUENCE [LARGE SCALE GENOMIC DNA]</scope>
    <source>
        <strain evidence="16">DSM 14600</strain>
    </source>
</reference>
<dbReference type="InterPro" id="IPR014729">
    <property type="entry name" value="Rossmann-like_a/b/a_fold"/>
</dbReference>
<evidence type="ECO:0000256" key="9">
    <source>
        <dbReference type="ARBA" id="ARBA00022827"/>
    </source>
</evidence>
<keyword evidence="17" id="KW-1185">Reference proteome</keyword>
<dbReference type="InterPro" id="IPR023468">
    <property type="entry name" value="Riboflavin_kinase"/>
</dbReference>
<keyword evidence="11" id="KW-0511">Multifunctional enzyme</keyword>